<protein>
    <recommendedName>
        <fullName evidence="5">cGMP-dependent protein kinase interacting domain-containing protein</fullName>
    </recommendedName>
</protein>
<dbReference type="GO" id="GO:0019901">
    <property type="term" value="F:protein kinase binding"/>
    <property type="evidence" value="ECO:0007669"/>
    <property type="project" value="InterPro"/>
</dbReference>
<evidence type="ECO:0000259" key="5">
    <source>
        <dbReference type="Pfam" id="PF15898"/>
    </source>
</evidence>
<evidence type="ECO:0000256" key="4">
    <source>
        <dbReference type="SAM" id="MobiDB-lite"/>
    </source>
</evidence>
<keyword evidence="1" id="KW-0217">Developmental protein</keyword>
<evidence type="ECO:0000256" key="1">
    <source>
        <dbReference type="ARBA" id="ARBA00022473"/>
    </source>
</evidence>
<dbReference type="Proteomes" id="UP000007151">
    <property type="component" value="Unassembled WGS sequence"/>
</dbReference>
<evidence type="ECO:0000256" key="2">
    <source>
        <dbReference type="ARBA" id="ARBA00022737"/>
    </source>
</evidence>
<dbReference type="Gene3D" id="6.10.250.1820">
    <property type="match status" value="1"/>
</dbReference>
<accession>A0A212F9T0</accession>
<evidence type="ECO:0000313" key="7">
    <source>
        <dbReference type="Proteomes" id="UP000007151"/>
    </source>
</evidence>
<proteinExistence type="predicted"/>
<dbReference type="EMBL" id="AGBW02009564">
    <property type="protein sequence ID" value="OWR50491.1"/>
    <property type="molecule type" value="Genomic_DNA"/>
</dbReference>
<dbReference type="KEGG" id="dpl:KGM_203900"/>
<dbReference type="PANTHER" id="PTHR24179:SF21">
    <property type="entry name" value="MYOSIN BINDING SUBUNIT, ISOFORM O"/>
    <property type="match status" value="1"/>
</dbReference>
<dbReference type="InterPro" id="IPR051226">
    <property type="entry name" value="PP1_Regulatory_Subunit"/>
</dbReference>
<dbReference type="STRING" id="278856.A0A212F9T0"/>
<organism evidence="6 7">
    <name type="scientific">Danaus plexippus plexippus</name>
    <dbReference type="NCBI Taxonomy" id="278856"/>
    <lineage>
        <taxon>Eukaryota</taxon>
        <taxon>Metazoa</taxon>
        <taxon>Ecdysozoa</taxon>
        <taxon>Arthropoda</taxon>
        <taxon>Hexapoda</taxon>
        <taxon>Insecta</taxon>
        <taxon>Pterygota</taxon>
        <taxon>Neoptera</taxon>
        <taxon>Endopterygota</taxon>
        <taxon>Lepidoptera</taxon>
        <taxon>Glossata</taxon>
        <taxon>Ditrysia</taxon>
        <taxon>Papilionoidea</taxon>
        <taxon>Nymphalidae</taxon>
        <taxon>Danainae</taxon>
        <taxon>Danaini</taxon>
        <taxon>Danaina</taxon>
        <taxon>Danaus</taxon>
        <taxon>Danaus</taxon>
    </lineage>
</organism>
<dbReference type="InParanoid" id="A0A212F9T0"/>
<keyword evidence="2" id="KW-0677">Repeat</keyword>
<feature type="domain" description="cGMP-dependent protein kinase interacting" evidence="5">
    <location>
        <begin position="198"/>
        <end position="292"/>
    </location>
</feature>
<comment type="caution">
    <text evidence="6">The sequence shown here is derived from an EMBL/GenBank/DDBJ whole genome shotgun (WGS) entry which is preliminary data.</text>
</comment>
<feature type="compositionally biased region" description="Basic and acidic residues" evidence="4">
    <location>
        <begin position="127"/>
        <end position="143"/>
    </location>
</feature>
<dbReference type="Pfam" id="PF15898">
    <property type="entry name" value="PRKG1_interact"/>
    <property type="match status" value="1"/>
</dbReference>
<feature type="region of interest" description="Disordered" evidence="4">
    <location>
        <begin position="114"/>
        <end position="159"/>
    </location>
</feature>
<dbReference type="eggNOG" id="KOG0505">
    <property type="taxonomic scope" value="Eukaryota"/>
</dbReference>
<dbReference type="GO" id="GO:0019208">
    <property type="term" value="F:phosphatase regulator activity"/>
    <property type="evidence" value="ECO:0007669"/>
    <property type="project" value="TreeGrafter"/>
</dbReference>
<name>A0A212F9T0_DANPL</name>
<dbReference type="PANTHER" id="PTHR24179">
    <property type="entry name" value="PROTEIN PHOSPHATASE 1 REGULATORY SUBUNIT 12"/>
    <property type="match status" value="1"/>
</dbReference>
<keyword evidence="3" id="KW-0175">Coiled coil</keyword>
<keyword evidence="7" id="KW-1185">Reference proteome</keyword>
<dbReference type="InterPro" id="IPR031775">
    <property type="entry name" value="PRKG1_interact"/>
</dbReference>
<reference evidence="6 7" key="1">
    <citation type="journal article" date="2011" name="Cell">
        <title>The monarch butterfly genome yields insights into long-distance migration.</title>
        <authorList>
            <person name="Zhan S."/>
            <person name="Merlin C."/>
            <person name="Boore J.L."/>
            <person name="Reppert S.M."/>
        </authorList>
    </citation>
    <scope>NUCLEOTIDE SEQUENCE [LARGE SCALE GENOMIC DNA]</scope>
    <source>
        <strain evidence="6">F-2</strain>
    </source>
</reference>
<evidence type="ECO:0000256" key="3">
    <source>
        <dbReference type="SAM" id="Coils"/>
    </source>
</evidence>
<dbReference type="AlphaFoldDB" id="A0A212F9T0"/>
<dbReference type="GO" id="GO:0005737">
    <property type="term" value="C:cytoplasm"/>
    <property type="evidence" value="ECO:0007669"/>
    <property type="project" value="TreeGrafter"/>
</dbReference>
<evidence type="ECO:0000313" key="6">
    <source>
        <dbReference type="EMBL" id="OWR50491.1"/>
    </source>
</evidence>
<dbReference type="GO" id="GO:0004857">
    <property type="term" value="F:enzyme inhibitor activity"/>
    <property type="evidence" value="ECO:0007669"/>
    <property type="project" value="TreeGrafter"/>
</dbReference>
<sequence length="297" mass="33078">MSRKQDRYSSRPRSLRSVIPRSPSVLGSMLGGQYNSYSNSYSNTYSPGNYRNYNPYTIGLGRSSNVGIYGGTSSGYGGVYLSGSSLGSLNLMTPVLKKLDKRLIASQKNFKPKPVPLPAKVSVEPVEQPREEVAPPVRPERKSRSANKNTGLNKERSRSLTALDSVDSLNSRSLSLNSLASDGYCSGSERTEDGEETDYKALYEASQVEVRRLRGLLSTSEQQLRDARATITKLTQVNQNSLSEIEKREKRAMERKLSEMEEELRQLQKLKAENERLRAENRALTRVVSKLTNSAAK</sequence>
<gene>
    <name evidence="6" type="ORF">KGM_203900</name>
</gene>
<feature type="coiled-coil region" evidence="3">
    <location>
        <begin position="217"/>
        <end position="294"/>
    </location>
</feature>